<dbReference type="Pfam" id="PF13478">
    <property type="entry name" value="XdhC_C"/>
    <property type="match status" value="1"/>
</dbReference>
<dbReference type="RefSeq" id="WP_245688904.1">
    <property type="nucleotide sequence ID" value="NZ_FNGE01000013.1"/>
</dbReference>
<feature type="domain" description="XdhC- CoxI" evidence="1">
    <location>
        <begin position="34"/>
        <end position="94"/>
    </location>
</feature>
<gene>
    <name evidence="3" type="ORF">SAMN04487971_11344</name>
</gene>
<dbReference type="Gene3D" id="3.40.50.720">
    <property type="entry name" value="NAD(P)-binding Rossmann-like Domain"/>
    <property type="match status" value="1"/>
</dbReference>
<name>A0A1G9L3K4_9RHOB</name>
<dbReference type="Proteomes" id="UP000199555">
    <property type="component" value="Unassembled WGS sequence"/>
</dbReference>
<organism evidence="3 4">
    <name type="scientific">Paracoccus chinensis</name>
    <dbReference type="NCBI Taxonomy" id="525640"/>
    <lineage>
        <taxon>Bacteria</taxon>
        <taxon>Pseudomonadati</taxon>
        <taxon>Pseudomonadota</taxon>
        <taxon>Alphaproteobacteria</taxon>
        <taxon>Rhodobacterales</taxon>
        <taxon>Paracoccaceae</taxon>
        <taxon>Paracoccus</taxon>
    </lineage>
</organism>
<protein>
    <submittedName>
        <fullName evidence="3">Xanthine dehydrogenase accessory factor</fullName>
    </submittedName>
</protein>
<feature type="domain" description="XdhC Rossmann" evidence="2">
    <location>
        <begin position="167"/>
        <end position="299"/>
    </location>
</feature>
<dbReference type="InterPro" id="IPR052698">
    <property type="entry name" value="MoCofactor_Util/Proc"/>
</dbReference>
<reference evidence="4" key="1">
    <citation type="submission" date="2016-10" db="EMBL/GenBank/DDBJ databases">
        <authorList>
            <person name="Varghese N."/>
            <person name="Submissions S."/>
        </authorList>
    </citation>
    <scope>NUCLEOTIDE SEQUENCE [LARGE SCALE GENOMIC DNA]</scope>
    <source>
        <strain evidence="4">CGMCC 1.7655</strain>
    </source>
</reference>
<evidence type="ECO:0000259" key="1">
    <source>
        <dbReference type="Pfam" id="PF02625"/>
    </source>
</evidence>
<dbReference type="PANTHER" id="PTHR30388:SF4">
    <property type="entry name" value="MOLYBDENUM COFACTOR INSERTION CHAPERONE PAOD"/>
    <property type="match status" value="1"/>
</dbReference>
<evidence type="ECO:0000313" key="3">
    <source>
        <dbReference type="EMBL" id="SDL56542.1"/>
    </source>
</evidence>
<dbReference type="AlphaFoldDB" id="A0A1G9L3K4"/>
<evidence type="ECO:0000313" key="4">
    <source>
        <dbReference type="Proteomes" id="UP000199555"/>
    </source>
</evidence>
<dbReference type="InterPro" id="IPR027051">
    <property type="entry name" value="XdhC_Rossmann_dom"/>
</dbReference>
<dbReference type="Pfam" id="PF02625">
    <property type="entry name" value="XdhC_CoxI"/>
    <property type="match status" value="1"/>
</dbReference>
<keyword evidence="4" id="KW-1185">Reference proteome</keyword>
<proteinExistence type="predicted"/>
<dbReference type="STRING" id="525640.SAMN04487971_11344"/>
<evidence type="ECO:0000259" key="2">
    <source>
        <dbReference type="Pfam" id="PF13478"/>
    </source>
</evidence>
<dbReference type="InterPro" id="IPR003777">
    <property type="entry name" value="XdhC_CoxI"/>
</dbReference>
<sequence length="305" mass="31417">MNKIAPRMAEALPIATPAGADPMGDPLSALAGGGVLAVITGVEGPHYRNPGTIMAFPATGGSVGQLSSGCIEADLALHAREVAAQGRVRRLRYGKGSPFRDLVLPCGGGLDVALVPVEDPAPVRQALAARTARRDSLLGIDLDRGTVALDGPGFVLRILPSTRFLTWGAGIEAVTFAALAHAAGYPAELATHDEATAATAAAQGVVLRAGGPGDADPWTAVTLFYHDHDREPPVLAEALATPAFYVGAQGSLRSHRARVEALRGMGVPEDAIARLRGPIGLIPSARDPRVLAVSVLAEILAERAQ</sequence>
<dbReference type="EMBL" id="FNGE01000013">
    <property type="protein sequence ID" value="SDL56542.1"/>
    <property type="molecule type" value="Genomic_DNA"/>
</dbReference>
<accession>A0A1G9L3K4</accession>
<dbReference type="PANTHER" id="PTHR30388">
    <property type="entry name" value="ALDEHYDE OXIDOREDUCTASE MOLYBDENUM COFACTOR ASSEMBLY PROTEIN"/>
    <property type="match status" value="1"/>
</dbReference>